<gene>
    <name evidence="1" type="ORF">RV045_11220</name>
</gene>
<organism evidence="1 2">
    <name type="scientific">Amphibiibacter pelophylacis</name>
    <dbReference type="NCBI Taxonomy" id="1799477"/>
    <lineage>
        <taxon>Bacteria</taxon>
        <taxon>Pseudomonadati</taxon>
        <taxon>Pseudomonadota</taxon>
        <taxon>Betaproteobacteria</taxon>
        <taxon>Burkholderiales</taxon>
        <taxon>Sphaerotilaceae</taxon>
        <taxon>Amphibiibacter</taxon>
    </lineage>
</organism>
<name>A0ACC6P441_9BURK</name>
<evidence type="ECO:0000313" key="1">
    <source>
        <dbReference type="EMBL" id="MEJ7138993.1"/>
    </source>
</evidence>
<dbReference type="EMBL" id="JAWDIE010000018">
    <property type="protein sequence ID" value="MEJ7138993.1"/>
    <property type="molecule type" value="Genomic_DNA"/>
</dbReference>
<evidence type="ECO:0000313" key="2">
    <source>
        <dbReference type="Proteomes" id="UP001364695"/>
    </source>
</evidence>
<accession>A0ACC6P441</accession>
<reference evidence="1" key="1">
    <citation type="submission" date="2023-10" db="EMBL/GenBank/DDBJ databases">
        <title>Amphibacter perezi, gen. nov., sp. nov. a novel taxa of the family Comamonadaceae, class Betaproteobacteria isolated from the skin microbiota of Pelophylax perezi from different populations.</title>
        <authorList>
            <person name="Costa S."/>
            <person name="Proenca D.N."/>
            <person name="Lopes I."/>
            <person name="Morais P.V."/>
        </authorList>
    </citation>
    <scope>NUCLEOTIDE SEQUENCE</scope>
    <source>
        <strain evidence="1">SL12-8</strain>
    </source>
</reference>
<dbReference type="Proteomes" id="UP001364695">
    <property type="component" value="Unassembled WGS sequence"/>
</dbReference>
<protein>
    <submittedName>
        <fullName evidence="1">Cytochrome bc complex cytochrome b subunit</fullName>
    </submittedName>
</protein>
<sequence>MDWLESRLPLRAFWAKHISGYRVPATLNVWYVFGLLALAALAILGVSGVFLAMHYVPSGDEAHASVQRMAREVPWGWLLLQAHRVGASAIFVVLALHLWRGLMYGSYRRPRELVWLTGLALMALMAAQAFTGQTLPWGQVSYWAAQVVTGLLGGLPGVGPDLLLWVRGDHTASGVTLTRFYALHVIVLPLLIGGMVVLHIVCLRVAGPSNPDGIDPAQQPLPTVPFHPHHTAHGLRALAIALLLGAALVFFGPDLGGALGALLHDPQNDLPANPMLTPDHIAPAWYFSPLFALLRATTPTLLIVFSVAVALGAVWALWRGGLSDMGRARVLPVTAVSIVLLLVLDARFWGLAVLVGAVALLAALPWLDRSPQRSLRHRPRWHSALYALLVLDVLLLGLCGQWPPSDTTLRLAQAGTLYYYGFFALMPLWSARGRAPGGRP</sequence>
<comment type="caution">
    <text evidence="1">The sequence shown here is derived from an EMBL/GenBank/DDBJ whole genome shotgun (WGS) entry which is preliminary data.</text>
</comment>
<proteinExistence type="predicted"/>
<keyword evidence="2" id="KW-1185">Reference proteome</keyword>